<protein>
    <submittedName>
        <fullName evidence="2">Uncharacterized protein</fullName>
    </submittedName>
</protein>
<dbReference type="OrthoDB" id="10483469at2759"/>
<sequence>MATRNNFGLRDPLQDERRSYSFRTHWKESKGRQLSAGPDHYGLEHHEFSLGFRNRDGTERKNRISYEKSGTPGRISIENINGFKFTSFDSKYNIFNRNRGKNSTMHVRDFDALSSANEQTISKNKGTGNDDIAVGNSGYRICTNRGSIATLFSSFGQLRRVNSVGSDVQRTEFQPERCHFVHANTHYSQEQSTSGDQSTVPQMSARDSKDGVSSISNNSSILVETFENVSDRTRFASSIGYSILTDSEAEDLFDYIACVEKYGFDHIIVIGEVEFGMIFSDCYGRIFKWDDESMMLWPRGDPKNLSNMKKGEDWFGWFVKDGIVYEYIRRPLRMEFPDLFAPATKKEEKET</sequence>
<evidence type="ECO:0000313" key="2">
    <source>
        <dbReference type="EMBL" id="RIA83788.1"/>
    </source>
</evidence>
<proteinExistence type="predicted"/>
<comment type="caution">
    <text evidence="2">The sequence shown here is derived from an EMBL/GenBank/DDBJ whole genome shotgun (WGS) entry which is preliminary data.</text>
</comment>
<organism evidence="2 3">
    <name type="scientific">Glomus cerebriforme</name>
    <dbReference type="NCBI Taxonomy" id="658196"/>
    <lineage>
        <taxon>Eukaryota</taxon>
        <taxon>Fungi</taxon>
        <taxon>Fungi incertae sedis</taxon>
        <taxon>Mucoromycota</taxon>
        <taxon>Glomeromycotina</taxon>
        <taxon>Glomeromycetes</taxon>
        <taxon>Glomerales</taxon>
        <taxon>Glomeraceae</taxon>
        <taxon>Glomus</taxon>
    </lineage>
</organism>
<evidence type="ECO:0000256" key="1">
    <source>
        <dbReference type="SAM" id="MobiDB-lite"/>
    </source>
</evidence>
<dbReference type="EMBL" id="QKYT01000541">
    <property type="protein sequence ID" value="RIA83788.1"/>
    <property type="molecule type" value="Genomic_DNA"/>
</dbReference>
<name>A0A397SCT7_9GLOM</name>
<reference evidence="2 3" key="1">
    <citation type="submission" date="2018-06" db="EMBL/GenBank/DDBJ databases">
        <title>Comparative genomics reveals the genomic features of Rhizophagus irregularis, R. cerebriforme, R. diaphanum and Gigaspora rosea, and their symbiotic lifestyle signature.</title>
        <authorList>
            <person name="Morin E."/>
            <person name="San Clemente H."/>
            <person name="Chen E.C.H."/>
            <person name="De La Providencia I."/>
            <person name="Hainaut M."/>
            <person name="Kuo A."/>
            <person name="Kohler A."/>
            <person name="Murat C."/>
            <person name="Tang N."/>
            <person name="Roy S."/>
            <person name="Loubradou J."/>
            <person name="Henrissat B."/>
            <person name="Grigoriev I.V."/>
            <person name="Corradi N."/>
            <person name="Roux C."/>
            <person name="Martin F.M."/>
        </authorList>
    </citation>
    <scope>NUCLEOTIDE SEQUENCE [LARGE SCALE GENOMIC DNA]</scope>
    <source>
        <strain evidence="2 3">DAOM 227022</strain>
    </source>
</reference>
<evidence type="ECO:0000313" key="3">
    <source>
        <dbReference type="Proteomes" id="UP000265703"/>
    </source>
</evidence>
<accession>A0A397SCT7</accession>
<dbReference type="AlphaFoldDB" id="A0A397SCT7"/>
<feature type="region of interest" description="Disordered" evidence="1">
    <location>
        <begin position="186"/>
        <end position="212"/>
    </location>
</feature>
<dbReference type="Proteomes" id="UP000265703">
    <property type="component" value="Unassembled WGS sequence"/>
</dbReference>
<keyword evidence="3" id="KW-1185">Reference proteome</keyword>
<feature type="compositionally biased region" description="Polar residues" evidence="1">
    <location>
        <begin position="186"/>
        <end position="202"/>
    </location>
</feature>
<gene>
    <name evidence="2" type="ORF">C1645_742805</name>
</gene>